<feature type="chain" id="PRO_5015969559" evidence="2">
    <location>
        <begin position="22"/>
        <end position="166"/>
    </location>
</feature>
<proteinExistence type="predicted"/>
<evidence type="ECO:0000313" key="4">
    <source>
        <dbReference type="Proteomes" id="UP000248857"/>
    </source>
</evidence>
<keyword evidence="4" id="KW-1185">Reference proteome</keyword>
<gene>
    <name evidence="3" type="ORF">C1752_04307</name>
</gene>
<protein>
    <submittedName>
        <fullName evidence="3">Uncharacterized protein</fullName>
    </submittedName>
</protein>
<dbReference type="OrthoDB" id="564994at2"/>
<feature type="region of interest" description="Disordered" evidence="1">
    <location>
        <begin position="139"/>
        <end position="166"/>
    </location>
</feature>
<organism evidence="3 4">
    <name type="scientific">Acaryochloris thomasi RCC1774</name>
    <dbReference type="NCBI Taxonomy" id="1764569"/>
    <lineage>
        <taxon>Bacteria</taxon>
        <taxon>Bacillati</taxon>
        <taxon>Cyanobacteriota</taxon>
        <taxon>Cyanophyceae</taxon>
        <taxon>Acaryochloridales</taxon>
        <taxon>Acaryochloridaceae</taxon>
        <taxon>Acaryochloris</taxon>
        <taxon>Acaryochloris thomasi</taxon>
    </lineage>
</organism>
<sequence>MLKSLTLGAALLLTWAPSQPAAEASTALLRQEQPLQLAKKKKKPADVVVIEAEVTEEDIAGTQYYTLSGSLKNRSDEPVLNPLVYYEVYAEDTEQIVAGGSLLVQPSVIPGNGEATFKTDLNFGGRVRITLVQWLTREREPKSNDQREFFPKITDDTSADIPAEEK</sequence>
<keyword evidence="2" id="KW-0732">Signal</keyword>
<dbReference type="AlphaFoldDB" id="A0A2W1JKH1"/>
<dbReference type="EMBL" id="PQWO01000013">
    <property type="protein sequence ID" value="PZD71965.1"/>
    <property type="molecule type" value="Genomic_DNA"/>
</dbReference>
<accession>A0A2W1JKH1</accession>
<dbReference type="RefSeq" id="WP_110987546.1">
    <property type="nucleotide sequence ID" value="NZ_CAWNWM010000013.1"/>
</dbReference>
<feature type="compositionally biased region" description="Basic and acidic residues" evidence="1">
    <location>
        <begin position="139"/>
        <end position="155"/>
    </location>
</feature>
<feature type="signal peptide" evidence="2">
    <location>
        <begin position="1"/>
        <end position="21"/>
    </location>
</feature>
<dbReference type="Proteomes" id="UP000248857">
    <property type="component" value="Unassembled WGS sequence"/>
</dbReference>
<evidence type="ECO:0000256" key="2">
    <source>
        <dbReference type="SAM" id="SignalP"/>
    </source>
</evidence>
<evidence type="ECO:0000256" key="1">
    <source>
        <dbReference type="SAM" id="MobiDB-lite"/>
    </source>
</evidence>
<evidence type="ECO:0000313" key="3">
    <source>
        <dbReference type="EMBL" id="PZD71965.1"/>
    </source>
</evidence>
<name>A0A2W1JKH1_9CYAN</name>
<reference evidence="3 4" key="1">
    <citation type="journal article" date="2018" name="Sci. Rep.">
        <title>A novel species of the marine cyanobacterium Acaryochloris with a unique pigment content and lifestyle.</title>
        <authorList>
            <person name="Partensky F."/>
            <person name="Six C."/>
            <person name="Ratin M."/>
            <person name="Garczarek L."/>
            <person name="Vaulot D."/>
            <person name="Probert I."/>
            <person name="Calteau A."/>
            <person name="Gourvil P."/>
            <person name="Marie D."/>
            <person name="Grebert T."/>
            <person name="Bouchier C."/>
            <person name="Le Panse S."/>
            <person name="Gachenot M."/>
            <person name="Rodriguez F."/>
            <person name="Garrido J.L."/>
        </authorList>
    </citation>
    <scope>NUCLEOTIDE SEQUENCE [LARGE SCALE GENOMIC DNA]</scope>
    <source>
        <strain evidence="3 4">RCC1774</strain>
    </source>
</reference>
<comment type="caution">
    <text evidence="3">The sequence shown here is derived from an EMBL/GenBank/DDBJ whole genome shotgun (WGS) entry which is preliminary data.</text>
</comment>